<dbReference type="GO" id="GO:0000455">
    <property type="term" value="P:enzyme-directed rRNA pseudouridine synthesis"/>
    <property type="evidence" value="ECO:0007669"/>
    <property type="project" value="TreeGrafter"/>
</dbReference>
<comment type="similarity">
    <text evidence="2 4">Belongs to the pseudouridine synthase RluA family.</text>
</comment>
<dbReference type="PANTHER" id="PTHR21600:SF88">
    <property type="entry name" value="RNA PSEUDOURIDINE SYNTHASE 5"/>
    <property type="match status" value="1"/>
</dbReference>
<dbReference type="InterPro" id="IPR006225">
    <property type="entry name" value="PsdUridine_synth_RluC/D"/>
</dbReference>
<reference evidence="6 7" key="1">
    <citation type="journal article" date="2011" name="Front. Microbiol.">
        <title>Two Strains of Crocosphaera watsonii with Highly Conserved Genomes are Distinguished by Strain-Specific Features.</title>
        <authorList>
            <person name="Bench S.R."/>
            <person name="Ilikchyan I.N."/>
            <person name="Tripp H.J."/>
            <person name="Zehr J.P."/>
        </authorList>
    </citation>
    <scope>NUCLEOTIDE SEQUENCE [LARGE SCALE GENOMIC DNA]</scope>
    <source>
        <strain evidence="6 7">WH 0003</strain>
    </source>
</reference>
<dbReference type="InterPro" id="IPR020103">
    <property type="entry name" value="PsdUridine_synth_cat_dom_sf"/>
</dbReference>
<dbReference type="CDD" id="cd02869">
    <property type="entry name" value="PseudoU_synth_RluA_like"/>
    <property type="match status" value="1"/>
</dbReference>
<evidence type="ECO:0000313" key="7">
    <source>
        <dbReference type="Proteomes" id="UP000003477"/>
    </source>
</evidence>
<comment type="function">
    <text evidence="4">Responsible for synthesis of pseudouridine from uracil.</text>
</comment>
<dbReference type="AlphaFoldDB" id="G5J9G2"/>
<dbReference type="NCBIfam" id="TIGR00005">
    <property type="entry name" value="rluA_subfam"/>
    <property type="match status" value="1"/>
</dbReference>
<dbReference type="InterPro" id="IPR006145">
    <property type="entry name" value="PsdUridine_synth_RsuA/RluA"/>
</dbReference>
<keyword evidence="3" id="KW-0694">RNA-binding</keyword>
<dbReference type="InterPro" id="IPR006224">
    <property type="entry name" value="PsdUridine_synth_RluA-like_CS"/>
</dbReference>
<dbReference type="SUPFAM" id="SSF55120">
    <property type="entry name" value="Pseudouridine synthase"/>
    <property type="match status" value="1"/>
</dbReference>
<evidence type="ECO:0000259" key="5">
    <source>
        <dbReference type="Pfam" id="PF00849"/>
    </source>
</evidence>
<dbReference type="PATRIC" id="fig|423471.3.peg.3824"/>
<evidence type="ECO:0000256" key="3">
    <source>
        <dbReference type="PROSITE-ProRule" id="PRU00182"/>
    </source>
</evidence>
<dbReference type="GO" id="GO:0140098">
    <property type="term" value="F:catalytic activity, acting on RNA"/>
    <property type="evidence" value="ECO:0007669"/>
    <property type="project" value="UniProtKB-ARBA"/>
</dbReference>
<evidence type="ECO:0000313" key="6">
    <source>
        <dbReference type="EMBL" id="EHJ11175.1"/>
    </source>
</evidence>
<dbReference type="EMBL" id="AESD01000621">
    <property type="protein sequence ID" value="EHJ11175.1"/>
    <property type="molecule type" value="Genomic_DNA"/>
</dbReference>
<evidence type="ECO:0000256" key="4">
    <source>
        <dbReference type="RuleBase" id="RU362028"/>
    </source>
</evidence>
<dbReference type="PROSITE" id="PS01129">
    <property type="entry name" value="PSI_RLU"/>
    <property type="match status" value="1"/>
</dbReference>
<dbReference type="PROSITE" id="PS50889">
    <property type="entry name" value="S4"/>
    <property type="match status" value="1"/>
</dbReference>
<dbReference type="Gene3D" id="3.30.2350.10">
    <property type="entry name" value="Pseudouridine synthase"/>
    <property type="match status" value="1"/>
</dbReference>
<proteinExistence type="inferred from homology"/>
<dbReference type="GeneID" id="88767552"/>
<dbReference type="RefSeq" id="WP_007312027.1">
    <property type="nucleotide sequence ID" value="NZ_AESD01000621.1"/>
</dbReference>
<dbReference type="PANTHER" id="PTHR21600">
    <property type="entry name" value="MITOCHONDRIAL RNA PSEUDOURIDINE SYNTHASE"/>
    <property type="match status" value="1"/>
</dbReference>
<feature type="domain" description="Pseudouridine synthase RsuA/RluA-like" evidence="5">
    <location>
        <begin position="88"/>
        <end position="236"/>
    </location>
</feature>
<dbReference type="Pfam" id="PF00849">
    <property type="entry name" value="PseudoU_synth_2"/>
    <property type="match status" value="1"/>
</dbReference>
<comment type="catalytic activity">
    <reaction evidence="1 4">
        <text>a uridine in RNA = a pseudouridine in RNA</text>
        <dbReference type="Rhea" id="RHEA:48348"/>
        <dbReference type="Rhea" id="RHEA-COMP:12068"/>
        <dbReference type="Rhea" id="RHEA-COMP:12069"/>
        <dbReference type="ChEBI" id="CHEBI:65314"/>
        <dbReference type="ChEBI" id="CHEBI:65315"/>
    </reaction>
</comment>
<gene>
    <name evidence="6" type="ORF">CWATWH0003_4078</name>
</gene>
<dbReference type="InterPro" id="IPR050188">
    <property type="entry name" value="RluA_PseudoU_synthase"/>
</dbReference>
<dbReference type="Proteomes" id="UP000003477">
    <property type="component" value="Unassembled WGS sequence"/>
</dbReference>
<protein>
    <recommendedName>
        <fullName evidence="4">Pseudouridine synthase</fullName>
        <ecNumber evidence="4">5.4.99.-</ecNumber>
    </recommendedName>
</protein>
<accession>G5J9G2</accession>
<evidence type="ECO:0000256" key="2">
    <source>
        <dbReference type="ARBA" id="ARBA00010876"/>
    </source>
</evidence>
<keyword evidence="4" id="KW-0413">Isomerase</keyword>
<organism evidence="6 7">
    <name type="scientific">Crocosphaera watsonii WH 0003</name>
    <dbReference type="NCBI Taxonomy" id="423471"/>
    <lineage>
        <taxon>Bacteria</taxon>
        <taxon>Bacillati</taxon>
        <taxon>Cyanobacteriota</taxon>
        <taxon>Cyanophyceae</taxon>
        <taxon>Oscillatoriophycideae</taxon>
        <taxon>Chroococcales</taxon>
        <taxon>Aphanothecaceae</taxon>
        <taxon>Crocosphaera</taxon>
    </lineage>
</organism>
<comment type="caution">
    <text evidence="6">The sequence shown here is derived from an EMBL/GenBank/DDBJ whole genome shotgun (WGS) entry which is preliminary data.</text>
</comment>
<dbReference type="GO" id="GO:0009982">
    <property type="term" value="F:pseudouridine synthase activity"/>
    <property type="evidence" value="ECO:0007669"/>
    <property type="project" value="InterPro"/>
</dbReference>
<dbReference type="GO" id="GO:0003723">
    <property type="term" value="F:RNA binding"/>
    <property type="evidence" value="ECO:0007669"/>
    <property type="project" value="UniProtKB-KW"/>
</dbReference>
<name>G5J9G2_CROWT</name>
<dbReference type="EC" id="5.4.99.-" evidence="4"/>
<evidence type="ECO:0000256" key="1">
    <source>
        <dbReference type="ARBA" id="ARBA00000073"/>
    </source>
</evidence>
<sequence>MNKGWIYREKIKPNHAGLTLIEYYTKHYHHSNYQQWLERIISGQVLVDEQTVDPQTVLKTGQRLSYHRPPWQEPEVPLSFEIIYEDDNLLIVNKPSGLPVLPGGGFLEHTLLWQLKKQYPQNEPIPIHRLGRGTSGLMLMGKSAIARSHLTQQMREQKISKVYQGLIGKNNLPDKFSIDHPIGKIPDPVLGYIYGAKVDGKYAYSECRVLERYADKTLLEVTILTGRPHQIRIHLATIGYPLLGDPLYVVGGIPKTGFKEDNDTINVPGDCGYFLHAYQLSFVHPVTNQCLTFTCERPFLEE</sequence>